<organism evidence="1">
    <name type="scientific">Anguilla anguilla</name>
    <name type="common">European freshwater eel</name>
    <name type="synonym">Muraena anguilla</name>
    <dbReference type="NCBI Taxonomy" id="7936"/>
    <lineage>
        <taxon>Eukaryota</taxon>
        <taxon>Metazoa</taxon>
        <taxon>Chordata</taxon>
        <taxon>Craniata</taxon>
        <taxon>Vertebrata</taxon>
        <taxon>Euteleostomi</taxon>
        <taxon>Actinopterygii</taxon>
        <taxon>Neopterygii</taxon>
        <taxon>Teleostei</taxon>
        <taxon>Anguilliformes</taxon>
        <taxon>Anguillidae</taxon>
        <taxon>Anguilla</taxon>
    </lineage>
</organism>
<accession>A0A0E9XKY8</accession>
<proteinExistence type="predicted"/>
<name>A0A0E9XKY8_ANGAN</name>
<evidence type="ECO:0000313" key="1">
    <source>
        <dbReference type="EMBL" id="JAI03393.1"/>
    </source>
</evidence>
<dbReference type="AlphaFoldDB" id="A0A0E9XKY8"/>
<reference evidence="1" key="2">
    <citation type="journal article" date="2015" name="Fish Shellfish Immunol.">
        <title>Early steps in the European eel (Anguilla anguilla)-Vibrio vulnificus interaction in the gills: Role of the RtxA13 toxin.</title>
        <authorList>
            <person name="Callol A."/>
            <person name="Pajuelo D."/>
            <person name="Ebbesson L."/>
            <person name="Teles M."/>
            <person name="MacKenzie S."/>
            <person name="Amaro C."/>
        </authorList>
    </citation>
    <scope>NUCLEOTIDE SEQUENCE</scope>
</reference>
<reference evidence="1" key="1">
    <citation type="submission" date="2014-11" db="EMBL/GenBank/DDBJ databases">
        <authorList>
            <person name="Amaro Gonzalez C."/>
        </authorList>
    </citation>
    <scope>NUCLEOTIDE SEQUENCE</scope>
</reference>
<sequence>MWSTKTYLTQRTPAITCLASMSATGIS</sequence>
<protein>
    <submittedName>
        <fullName evidence="1">Uncharacterized protein</fullName>
    </submittedName>
</protein>
<dbReference type="EMBL" id="GBXM01005185">
    <property type="protein sequence ID" value="JAI03393.1"/>
    <property type="molecule type" value="Transcribed_RNA"/>
</dbReference>